<keyword evidence="3" id="KW-1185">Reference proteome</keyword>
<gene>
    <name evidence="2" type="ORF">Psi01_59170</name>
</gene>
<evidence type="ECO:0000313" key="3">
    <source>
        <dbReference type="Proteomes" id="UP000619788"/>
    </source>
</evidence>
<name>A0A8J3SJ75_9ACTN</name>
<organism evidence="2 3">
    <name type="scientific">Planobispora siamensis</name>
    <dbReference type="NCBI Taxonomy" id="936338"/>
    <lineage>
        <taxon>Bacteria</taxon>
        <taxon>Bacillati</taxon>
        <taxon>Actinomycetota</taxon>
        <taxon>Actinomycetes</taxon>
        <taxon>Streptosporangiales</taxon>
        <taxon>Streptosporangiaceae</taxon>
        <taxon>Planobispora</taxon>
    </lineage>
</organism>
<feature type="compositionally biased region" description="Basic and acidic residues" evidence="1">
    <location>
        <begin position="25"/>
        <end position="43"/>
    </location>
</feature>
<accession>A0A8J3SJ75</accession>
<comment type="caution">
    <text evidence="2">The sequence shown here is derived from an EMBL/GenBank/DDBJ whole genome shotgun (WGS) entry which is preliminary data.</text>
</comment>
<dbReference type="Proteomes" id="UP000619788">
    <property type="component" value="Unassembled WGS sequence"/>
</dbReference>
<dbReference type="RefSeq" id="WP_204067387.1">
    <property type="nucleotide sequence ID" value="NZ_BOOJ01000052.1"/>
</dbReference>
<sequence length="106" mass="12070">MTTTTPHNHDLRPFSPLEAPGACPRCDERRAERSADGLVDHNHPPLPFGRRKPRDECPRCDQLHDGATPRLSHAQRQRREDARRCEEIRAHAPVCNCGPVCTFGQW</sequence>
<feature type="compositionally biased region" description="Basic and acidic residues" evidence="1">
    <location>
        <begin position="53"/>
        <end position="64"/>
    </location>
</feature>
<evidence type="ECO:0000313" key="2">
    <source>
        <dbReference type="EMBL" id="GIH95287.1"/>
    </source>
</evidence>
<feature type="region of interest" description="Disordered" evidence="1">
    <location>
        <begin position="1"/>
        <end position="78"/>
    </location>
</feature>
<protein>
    <submittedName>
        <fullName evidence="2">Uncharacterized protein</fullName>
    </submittedName>
</protein>
<evidence type="ECO:0000256" key="1">
    <source>
        <dbReference type="SAM" id="MobiDB-lite"/>
    </source>
</evidence>
<dbReference type="EMBL" id="BOOJ01000052">
    <property type="protein sequence ID" value="GIH95287.1"/>
    <property type="molecule type" value="Genomic_DNA"/>
</dbReference>
<proteinExistence type="predicted"/>
<reference evidence="2 3" key="1">
    <citation type="submission" date="2021-01" db="EMBL/GenBank/DDBJ databases">
        <title>Whole genome shotgun sequence of Planobispora siamensis NBRC 107568.</title>
        <authorList>
            <person name="Komaki H."/>
            <person name="Tamura T."/>
        </authorList>
    </citation>
    <scope>NUCLEOTIDE SEQUENCE [LARGE SCALE GENOMIC DNA]</scope>
    <source>
        <strain evidence="2 3">NBRC 107568</strain>
    </source>
</reference>
<dbReference type="AlphaFoldDB" id="A0A8J3SJ75"/>